<dbReference type="EMBL" id="BAABHW010000003">
    <property type="protein sequence ID" value="GAA5076416.1"/>
    <property type="molecule type" value="Genomic_DNA"/>
</dbReference>
<evidence type="ECO:0000256" key="10">
    <source>
        <dbReference type="PROSITE-ProRule" id="PRU01360"/>
    </source>
</evidence>
<dbReference type="RefSeq" id="WP_259548469.1">
    <property type="nucleotide sequence ID" value="NZ_BAABHW010000003.1"/>
</dbReference>
<keyword evidence="8 15" id="KW-0675">Receptor</keyword>
<feature type="signal peptide" evidence="12">
    <location>
        <begin position="1"/>
        <end position="21"/>
    </location>
</feature>
<dbReference type="PROSITE" id="PS52016">
    <property type="entry name" value="TONB_DEPENDENT_REC_3"/>
    <property type="match status" value="1"/>
</dbReference>
<protein>
    <submittedName>
        <fullName evidence="15">TonB-dependent receptor</fullName>
    </submittedName>
</protein>
<dbReference type="InterPro" id="IPR000531">
    <property type="entry name" value="Beta-barrel_TonB"/>
</dbReference>
<evidence type="ECO:0000313" key="15">
    <source>
        <dbReference type="EMBL" id="GAA5076416.1"/>
    </source>
</evidence>
<dbReference type="InterPro" id="IPR036942">
    <property type="entry name" value="Beta-barrel_TonB_sf"/>
</dbReference>
<feature type="domain" description="TonB-dependent receptor plug" evidence="14">
    <location>
        <begin position="44"/>
        <end position="150"/>
    </location>
</feature>
<dbReference type="CDD" id="cd01347">
    <property type="entry name" value="ligand_gated_channel"/>
    <property type="match status" value="1"/>
</dbReference>
<dbReference type="Gene3D" id="2.40.170.20">
    <property type="entry name" value="TonB-dependent receptor, beta-barrel domain"/>
    <property type="match status" value="1"/>
</dbReference>
<proteinExistence type="inferred from homology"/>
<evidence type="ECO:0000256" key="4">
    <source>
        <dbReference type="ARBA" id="ARBA00022692"/>
    </source>
</evidence>
<evidence type="ECO:0000259" key="13">
    <source>
        <dbReference type="Pfam" id="PF00593"/>
    </source>
</evidence>
<dbReference type="InterPro" id="IPR012910">
    <property type="entry name" value="Plug_dom"/>
</dbReference>
<dbReference type="Proteomes" id="UP001499910">
    <property type="component" value="Unassembled WGS sequence"/>
</dbReference>
<evidence type="ECO:0000256" key="7">
    <source>
        <dbReference type="ARBA" id="ARBA00023136"/>
    </source>
</evidence>
<dbReference type="PANTHER" id="PTHR30069">
    <property type="entry name" value="TONB-DEPENDENT OUTER MEMBRANE RECEPTOR"/>
    <property type="match status" value="1"/>
</dbReference>
<accession>A0ABP9LI47</accession>
<dbReference type="InterPro" id="IPR039426">
    <property type="entry name" value="TonB-dep_rcpt-like"/>
</dbReference>
<dbReference type="PANTHER" id="PTHR30069:SF29">
    <property type="entry name" value="HEMOGLOBIN AND HEMOGLOBIN-HAPTOGLOBIN-BINDING PROTEIN 1-RELATED"/>
    <property type="match status" value="1"/>
</dbReference>
<name>A0ABP9LI47_9RHOB</name>
<gene>
    <name evidence="15" type="ORF">GCM10023209_25530</name>
</gene>
<dbReference type="Gene3D" id="2.170.130.10">
    <property type="entry name" value="TonB-dependent receptor, plug domain"/>
    <property type="match status" value="1"/>
</dbReference>
<comment type="caution">
    <text evidence="15">The sequence shown here is derived from an EMBL/GenBank/DDBJ whole genome shotgun (WGS) entry which is preliminary data.</text>
</comment>
<keyword evidence="9 10" id="KW-0998">Cell outer membrane</keyword>
<feature type="domain" description="TonB-dependent receptor-like beta-barrel" evidence="13">
    <location>
        <begin position="171"/>
        <end position="581"/>
    </location>
</feature>
<sequence>MTKRLALTAISALVAGNPALAQDAFFQLDEVIFSAGLTEIEEDRTGVSVDVLTTEELRYPGDIQLSNTLATVPGLTVSQNGPVGSSTTLRIRGLGTSYIPVYLNGIDITDPSSSQTGFDFGSLLGTGATRVEILRGSQGSIYGSEAIGGVVNITSDLAPDEPGTEVTVGVEAGSYETYLLNFGVGTRFERGTLSFSATELTTEGFSAADENDGNTEEDGHQSTTLILAGEFETTEALTIGFSAFYIDSFTEIDDSIDTADEQEGERSGLRAYANFDAFGIEHELSISGSRTERYYPGGFTEDYLGERMTYSYLGTANLRTADTLTFGLDLTEEEFDADSDSGGVDTAAVFAEYVAALGSGFDLSASLRYDDHSIFGGQTTGRLAGAWRPAEGTVLRGSIASGFRAPSLYELYSGFYGNPNLEPEQSRSIELGIEQAFGDLNLSATVFYTEIDDLISFSGGGYNQVAGTSTTQGYELTANYMLSDTLSAFANYTYTDAEDRAGNRLPRVPRHNLVLGLNAAIAERVTWATTAQFEFDRQDVVFPAPNYERTPVDVPDYAVVDTTFSYAVNDTTEAFLRIENVFDEEYQTAIGYGTSDRAFYIGLRSRF</sequence>
<evidence type="ECO:0000256" key="11">
    <source>
        <dbReference type="RuleBase" id="RU003357"/>
    </source>
</evidence>
<keyword evidence="16" id="KW-1185">Reference proteome</keyword>
<evidence type="ECO:0000313" key="16">
    <source>
        <dbReference type="Proteomes" id="UP001499910"/>
    </source>
</evidence>
<feature type="chain" id="PRO_5045275641" evidence="12">
    <location>
        <begin position="22"/>
        <end position="607"/>
    </location>
</feature>
<dbReference type="SUPFAM" id="SSF56935">
    <property type="entry name" value="Porins"/>
    <property type="match status" value="1"/>
</dbReference>
<evidence type="ECO:0000256" key="2">
    <source>
        <dbReference type="ARBA" id="ARBA00022448"/>
    </source>
</evidence>
<evidence type="ECO:0000256" key="6">
    <source>
        <dbReference type="ARBA" id="ARBA00023077"/>
    </source>
</evidence>
<comment type="subcellular location">
    <subcellularLocation>
        <location evidence="1 10">Cell outer membrane</location>
        <topology evidence="1 10">Multi-pass membrane protein</topology>
    </subcellularLocation>
</comment>
<keyword evidence="2 10" id="KW-0813">Transport</keyword>
<keyword evidence="4 10" id="KW-0812">Transmembrane</keyword>
<organism evidence="15 16">
    <name type="scientific">[Roseibacterium] beibuensis</name>
    <dbReference type="NCBI Taxonomy" id="1193142"/>
    <lineage>
        <taxon>Bacteria</taxon>
        <taxon>Pseudomonadati</taxon>
        <taxon>Pseudomonadota</taxon>
        <taxon>Alphaproteobacteria</taxon>
        <taxon>Rhodobacterales</taxon>
        <taxon>Roseobacteraceae</taxon>
        <taxon>Roseicyclus</taxon>
    </lineage>
</organism>
<dbReference type="Pfam" id="PF07715">
    <property type="entry name" value="Plug"/>
    <property type="match status" value="1"/>
</dbReference>
<keyword evidence="5 12" id="KW-0732">Signal</keyword>
<reference evidence="16" key="1">
    <citation type="journal article" date="2019" name="Int. J. Syst. Evol. Microbiol.">
        <title>The Global Catalogue of Microorganisms (GCM) 10K type strain sequencing project: providing services to taxonomists for standard genome sequencing and annotation.</title>
        <authorList>
            <consortium name="The Broad Institute Genomics Platform"/>
            <consortium name="The Broad Institute Genome Sequencing Center for Infectious Disease"/>
            <person name="Wu L."/>
            <person name="Ma J."/>
        </authorList>
    </citation>
    <scope>NUCLEOTIDE SEQUENCE [LARGE SCALE GENOMIC DNA]</scope>
    <source>
        <strain evidence="16">JCM 18015</strain>
    </source>
</reference>
<evidence type="ECO:0000256" key="8">
    <source>
        <dbReference type="ARBA" id="ARBA00023170"/>
    </source>
</evidence>
<comment type="similarity">
    <text evidence="10 11">Belongs to the TonB-dependent receptor family.</text>
</comment>
<evidence type="ECO:0000256" key="1">
    <source>
        <dbReference type="ARBA" id="ARBA00004571"/>
    </source>
</evidence>
<keyword evidence="3 10" id="KW-1134">Transmembrane beta strand</keyword>
<dbReference type="Pfam" id="PF00593">
    <property type="entry name" value="TonB_dep_Rec_b-barrel"/>
    <property type="match status" value="1"/>
</dbReference>
<keyword evidence="7 10" id="KW-0472">Membrane</keyword>
<evidence type="ECO:0000256" key="5">
    <source>
        <dbReference type="ARBA" id="ARBA00022729"/>
    </source>
</evidence>
<keyword evidence="6 11" id="KW-0798">TonB box</keyword>
<dbReference type="InterPro" id="IPR037066">
    <property type="entry name" value="Plug_dom_sf"/>
</dbReference>
<evidence type="ECO:0000256" key="3">
    <source>
        <dbReference type="ARBA" id="ARBA00022452"/>
    </source>
</evidence>
<evidence type="ECO:0000259" key="14">
    <source>
        <dbReference type="Pfam" id="PF07715"/>
    </source>
</evidence>
<evidence type="ECO:0000256" key="12">
    <source>
        <dbReference type="SAM" id="SignalP"/>
    </source>
</evidence>
<evidence type="ECO:0000256" key="9">
    <source>
        <dbReference type="ARBA" id="ARBA00023237"/>
    </source>
</evidence>